<keyword evidence="1" id="KW-0472">Membrane</keyword>
<evidence type="ECO:0000313" key="2">
    <source>
        <dbReference type="EMBL" id="GAI94591.1"/>
    </source>
</evidence>
<dbReference type="AlphaFoldDB" id="X1TT90"/>
<feature type="transmembrane region" description="Helical" evidence="1">
    <location>
        <begin position="58"/>
        <end position="82"/>
    </location>
</feature>
<keyword evidence="1" id="KW-0812">Transmembrane</keyword>
<feature type="non-terminal residue" evidence="2">
    <location>
        <position position="1"/>
    </location>
</feature>
<feature type="transmembrane region" description="Helical" evidence="1">
    <location>
        <begin position="29"/>
        <end position="52"/>
    </location>
</feature>
<evidence type="ECO:0000256" key="1">
    <source>
        <dbReference type="SAM" id="Phobius"/>
    </source>
</evidence>
<reference evidence="2" key="1">
    <citation type="journal article" date="2014" name="Front. Microbiol.">
        <title>High frequency of phylogenetically diverse reductive dehalogenase-homologous genes in deep subseafloor sedimentary metagenomes.</title>
        <authorList>
            <person name="Kawai M."/>
            <person name="Futagami T."/>
            <person name="Toyoda A."/>
            <person name="Takaki Y."/>
            <person name="Nishi S."/>
            <person name="Hori S."/>
            <person name="Arai W."/>
            <person name="Tsubouchi T."/>
            <person name="Morono Y."/>
            <person name="Uchiyama I."/>
            <person name="Ito T."/>
            <person name="Fujiyama A."/>
            <person name="Inagaki F."/>
            <person name="Takami H."/>
        </authorList>
    </citation>
    <scope>NUCLEOTIDE SEQUENCE</scope>
    <source>
        <strain evidence="2">Expedition CK06-06</strain>
    </source>
</reference>
<dbReference type="EMBL" id="BARW01016741">
    <property type="protein sequence ID" value="GAI94591.1"/>
    <property type="molecule type" value="Genomic_DNA"/>
</dbReference>
<name>X1TT90_9ZZZZ</name>
<accession>X1TT90</accession>
<feature type="non-terminal residue" evidence="2">
    <location>
        <position position="282"/>
    </location>
</feature>
<protein>
    <submittedName>
        <fullName evidence="2">Uncharacterized protein</fullName>
    </submittedName>
</protein>
<organism evidence="2">
    <name type="scientific">marine sediment metagenome</name>
    <dbReference type="NCBI Taxonomy" id="412755"/>
    <lineage>
        <taxon>unclassified sequences</taxon>
        <taxon>metagenomes</taxon>
        <taxon>ecological metagenomes</taxon>
    </lineage>
</organism>
<proteinExistence type="predicted"/>
<sequence>DFINKYSKKIIVDNAPVILYSKKDKEHEAYNSLIAFFFITGGLFIFIALSIIFKFIEFSLIIFITVIIVATVVDIALIIIYIRSHVQIKPIENWMEVYKGRTQGDMVFYCFAYYPVFSGKCHPNRAKNLLYKLFQEELLKSKVDITQIEVYLRIYLNDPDKYELIGYYFQYAEGTPFNSEKINRNSWKFFPYDKTKDDNFLAIANWDHQFEWRDDLELDYDKLHNYAPWIIQKWDEYSLKPLTKVFKNEVKWDLRGLESVPKLKPWEPNFETTTYDNFKAYK</sequence>
<keyword evidence="1" id="KW-1133">Transmembrane helix</keyword>
<comment type="caution">
    <text evidence="2">The sequence shown here is derived from an EMBL/GenBank/DDBJ whole genome shotgun (WGS) entry which is preliminary data.</text>
</comment>
<gene>
    <name evidence="2" type="ORF">S12H4_29073</name>
</gene>